<feature type="transmembrane region" description="Helical" evidence="9">
    <location>
        <begin position="155"/>
        <end position="178"/>
    </location>
</feature>
<feature type="transmembrane region" description="Helical" evidence="9">
    <location>
        <begin position="309"/>
        <end position="329"/>
    </location>
</feature>
<dbReference type="RefSeq" id="WP_117445630.1">
    <property type="nucleotide sequence ID" value="NZ_CALCIP010000008.1"/>
</dbReference>
<organism evidence="13 14">
    <name type="scientific">Faecalicoccus pleomorphus</name>
    <dbReference type="NCBI Taxonomy" id="1323"/>
    <lineage>
        <taxon>Bacteria</taxon>
        <taxon>Bacillati</taxon>
        <taxon>Bacillota</taxon>
        <taxon>Erysipelotrichia</taxon>
        <taxon>Erysipelotrichales</taxon>
        <taxon>Erysipelotrichaceae</taxon>
        <taxon>Faecalicoccus</taxon>
    </lineage>
</organism>
<keyword evidence="3" id="KW-1003">Cell membrane</keyword>
<feature type="domain" description="PTS EIIC type-2" evidence="10">
    <location>
        <begin position="9"/>
        <end position="355"/>
    </location>
</feature>
<evidence type="ECO:0000256" key="1">
    <source>
        <dbReference type="ARBA" id="ARBA00004429"/>
    </source>
</evidence>
<keyword evidence="8 9" id="KW-0472">Membrane</keyword>
<dbReference type="GO" id="GO:0009401">
    <property type="term" value="P:phosphoenolpyruvate-dependent sugar phosphotransferase system"/>
    <property type="evidence" value="ECO:0007669"/>
    <property type="project" value="UniProtKB-KW"/>
</dbReference>
<evidence type="ECO:0000256" key="5">
    <source>
        <dbReference type="ARBA" id="ARBA00022683"/>
    </source>
</evidence>
<evidence type="ECO:0000259" key="10">
    <source>
        <dbReference type="PROSITE" id="PS51104"/>
    </source>
</evidence>
<evidence type="ECO:0000256" key="7">
    <source>
        <dbReference type="ARBA" id="ARBA00022989"/>
    </source>
</evidence>
<dbReference type="AlphaFoldDB" id="A0A3E3E6N6"/>
<feature type="transmembrane region" description="Helical" evidence="9">
    <location>
        <begin position="190"/>
        <end position="209"/>
    </location>
</feature>
<evidence type="ECO:0000313" key="14">
    <source>
        <dbReference type="Proteomes" id="UP000260721"/>
    </source>
</evidence>
<dbReference type="EMBL" id="JAQLXO010000008">
    <property type="protein sequence ID" value="MDB7982392.1"/>
    <property type="molecule type" value="Genomic_DNA"/>
</dbReference>
<evidence type="ECO:0000256" key="6">
    <source>
        <dbReference type="ARBA" id="ARBA00022692"/>
    </source>
</evidence>
<dbReference type="PROSITE" id="PS51104">
    <property type="entry name" value="PTS_EIIC_TYPE_2"/>
    <property type="match status" value="1"/>
</dbReference>
<evidence type="ECO:0000313" key="11">
    <source>
        <dbReference type="EMBL" id="MDB7982392.1"/>
    </source>
</evidence>
<keyword evidence="6 9" id="KW-0812">Transmembrane</keyword>
<evidence type="ECO:0000256" key="2">
    <source>
        <dbReference type="ARBA" id="ARBA00022448"/>
    </source>
</evidence>
<keyword evidence="2" id="KW-0813">Transport</keyword>
<keyword evidence="5" id="KW-0598">Phosphotransferase system</keyword>
<evidence type="ECO:0000256" key="4">
    <source>
        <dbReference type="ARBA" id="ARBA00022597"/>
    </source>
</evidence>
<proteinExistence type="predicted"/>
<name>A0A3E3E6N6_9FIRM</name>
<protein>
    <submittedName>
        <fullName evidence="13">PTS fructose transporter subunit IIC</fullName>
    </submittedName>
</protein>
<evidence type="ECO:0000313" key="15">
    <source>
        <dbReference type="Proteomes" id="UP000540014"/>
    </source>
</evidence>
<evidence type="ECO:0000313" key="12">
    <source>
        <dbReference type="EMBL" id="NME45455.1"/>
    </source>
</evidence>
<dbReference type="NCBIfam" id="TIGR01427">
    <property type="entry name" value="PTS_IIC_fructo"/>
    <property type="match status" value="1"/>
</dbReference>
<evidence type="ECO:0000256" key="9">
    <source>
        <dbReference type="SAM" id="Phobius"/>
    </source>
</evidence>
<dbReference type="GO" id="GO:0090563">
    <property type="term" value="F:protein-phosphocysteine-sugar phosphotransferase activity"/>
    <property type="evidence" value="ECO:0007669"/>
    <property type="project" value="TreeGrafter"/>
</dbReference>
<dbReference type="InterPro" id="IPR013014">
    <property type="entry name" value="PTS_EIIC_2"/>
</dbReference>
<evidence type="ECO:0000313" key="13">
    <source>
        <dbReference type="EMBL" id="RGD77448.1"/>
    </source>
</evidence>
<feature type="transmembrane region" description="Helical" evidence="9">
    <location>
        <begin position="94"/>
        <end position="117"/>
    </location>
</feature>
<feature type="transmembrane region" description="Helical" evidence="9">
    <location>
        <begin position="49"/>
        <end position="74"/>
    </location>
</feature>
<feature type="transmembrane region" description="Helical" evidence="9">
    <location>
        <begin position="16"/>
        <end position="37"/>
    </location>
</feature>
<dbReference type="GO" id="GO:0005886">
    <property type="term" value="C:plasma membrane"/>
    <property type="evidence" value="ECO:0007669"/>
    <property type="project" value="UniProtKB-SubCell"/>
</dbReference>
<keyword evidence="7 9" id="KW-1133">Transmembrane helix</keyword>
<dbReference type="GO" id="GO:0005351">
    <property type="term" value="F:carbohydrate:proton symporter activity"/>
    <property type="evidence" value="ECO:0007669"/>
    <property type="project" value="InterPro"/>
</dbReference>
<comment type="caution">
    <text evidence="13">The sequence shown here is derived from an EMBL/GenBank/DDBJ whole genome shotgun (WGS) entry which is preliminary data.</text>
</comment>
<sequence>MYADVFKHFKQHCMTGISYMIPVIVIGGFCTAIARLFGDVETAGTIGYAFIQAGNAAFALMMGVLCAGIAYSICGKPGIAPGIVAGYLSNQVKASFLGALVCGFLIGLMILWMQNVFPKSKALKSMYPIVIYPVLSGIVATVVIMFLVGPPLAALTAYLVDVFMGMSGMSKFGLGFILGCMTGFDMGGPVNKICFSIVTAFAASGVYGPAAGKNAAAMAPPLGMAISALILTPKKYTAQEREDAKVAIAMSLCQVTEGALPFAFNDPKRVVPAVTIGSGVAHGLILTWGVTVPVLHGGIFAIPLTSNPLLWIAAYLIGAMVTAVIVSVLKPKHPKTDEDIVEEEELSEDIEIEIG</sequence>
<reference evidence="11" key="3">
    <citation type="submission" date="2023-01" db="EMBL/GenBank/DDBJ databases">
        <title>Human gut microbiome strain richness.</title>
        <authorList>
            <person name="Chen-Liaw A."/>
        </authorList>
    </citation>
    <scope>NUCLEOTIDE SEQUENCE</scope>
    <source>
        <strain evidence="11">D8_m1001271B151109d0_201107</strain>
    </source>
</reference>
<feature type="transmembrane region" description="Helical" evidence="9">
    <location>
        <begin position="129"/>
        <end position="149"/>
    </location>
</feature>
<dbReference type="Proteomes" id="UP000260721">
    <property type="component" value="Unassembled WGS sequence"/>
</dbReference>
<dbReference type="InterPro" id="IPR050864">
    <property type="entry name" value="Bacterial_PTS_Sugar_Transport"/>
</dbReference>
<dbReference type="PANTHER" id="PTHR30505:SF0">
    <property type="entry name" value="FRUCTOSE-LIKE PTS SYSTEM EIIBC COMPONENT-RELATED"/>
    <property type="match status" value="1"/>
</dbReference>
<dbReference type="EMBL" id="QUSK01000005">
    <property type="protein sequence ID" value="RGD77448.1"/>
    <property type="molecule type" value="Genomic_DNA"/>
</dbReference>
<evidence type="ECO:0000256" key="8">
    <source>
        <dbReference type="ARBA" id="ARBA00023136"/>
    </source>
</evidence>
<reference evidence="12 15" key="2">
    <citation type="submission" date="2020-04" db="EMBL/GenBank/DDBJ databases">
        <authorList>
            <person name="Hitch T.C.A."/>
            <person name="Wylensek D."/>
            <person name="Clavel T."/>
        </authorList>
    </citation>
    <scope>NUCLEOTIDE SEQUENCE [LARGE SCALE GENOMIC DNA]</scope>
    <source>
        <strain evidence="12 15">BSM-383-APC-22F</strain>
    </source>
</reference>
<dbReference type="Proteomes" id="UP000540014">
    <property type="component" value="Unassembled WGS sequence"/>
</dbReference>
<feature type="transmembrane region" description="Helical" evidence="9">
    <location>
        <begin position="270"/>
        <end position="289"/>
    </location>
</feature>
<reference evidence="13 14" key="1">
    <citation type="submission" date="2018-08" db="EMBL/GenBank/DDBJ databases">
        <title>A genome reference for cultivated species of the human gut microbiota.</title>
        <authorList>
            <person name="Zou Y."/>
            <person name="Xue W."/>
            <person name="Luo G."/>
        </authorList>
    </citation>
    <scope>NUCLEOTIDE SEQUENCE [LARGE SCALE GENOMIC DNA]</scope>
    <source>
        <strain evidence="13 14">TF08-11</strain>
    </source>
</reference>
<dbReference type="PANTHER" id="PTHR30505">
    <property type="entry name" value="FRUCTOSE-LIKE PERMEASE"/>
    <property type="match status" value="1"/>
</dbReference>
<gene>
    <name evidence="13" type="ORF">DXC78_02810</name>
    <name evidence="12" type="ORF">HF861_11335</name>
    <name evidence="11" type="ORF">PND82_06150</name>
</gene>
<comment type="subcellular location">
    <subcellularLocation>
        <location evidence="1">Cell inner membrane</location>
        <topology evidence="1">Multi-pass membrane protein</topology>
    </subcellularLocation>
</comment>
<dbReference type="EMBL" id="JABAFR010000041">
    <property type="protein sequence ID" value="NME45455.1"/>
    <property type="molecule type" value="Genomic_DNA"/>
</dbReference>
<dbReference type="Proteomes" id="UP001212981">
    <property type="component" value="Unassembled WGS sequence"/>
</dbReference>
<keyword evidence="4" id="KW-0762">Sugar transport</keyword>
<dbReference type="GO" id="GO:0008982">
    <property type="term" value="F:protein-N(PI)-phosphohistidine-sugar phosphotransferase activity"/>
    <property type="evidence" value="ECO:0007669"/>
    <property type="project" value="InterPro"/>
</dbReference>
<accession>A0A3E3E6N6</accession>
<dbReference type="InterPro" id="IPR006327">
    <property type="entry name" value="PTS_IIC_fruc"/>
</dbReference>
<evidence type="ECO:0000256" key="3">
    <source>
        <dbReference type="ARBA" id="ARBA00022475"/>
    </source>
</evidence>
<feature type="transmembrane region" description="Helical" evidence="9">
    <location>
        <begin position="215"/>
        <end position="232"/>
    </location>
</feature>